<dbReference type="PANTHER" id="PTHR46323">
    <property type="entry name" value="BETA-GALACTOSIDASE"/>
    <property type="match status" value="1"/>
</dbReference>
<dbReference type="SUPFAM" id="SSF49785">
    <property type="entry name" value="Galactose-binding domain-like"/>
    <property type="match status" value="1"/>
</dbReference>
<dbReference type="InterPro" id="IPR050347">
    <property type="entry name" value="Bact_Beta-galactosidase"/>
</dbReference>
<protein>
    <recommendedName>
        <fullName evidence="3">beta-galactosidase</fullName>
        <ecNumber evidence="3">3.2.1.23</ecNumber>
    </recommendedName>
</protein>
<reference evidence="7 8" key="1">
    <citation type="journal article" date="2011" name="Proc. Natl. Acad. Sci. U.S.A.">
        <title>Genome and transcriptome analyses of the mountain pine beetle-fungal symbiont Grosmannia clavigera, a lodgepole pine pathogen.</title>
        <authorList>
            <person name="DiGuistini S."/>
            <person name="Wang Y."/>
            <person name="Liao N.Y."/>
            <person name="Taylor G."/>
            <person name="Tanguay P."/>
            <person name="Feau N."/>
            <person name="Henrissat B."/>
            <person name="Chan S.K."/>
            <person name="Hesse-Orce U."/>
            <person name="Alamouti S.M."/>
            <person name="Tsui C.K.M."/>
            <person name="Docking R.T."/>
            <person name="Levasseur A."/>
            <person name="Haridas S."/>
            <person name="Robertson G."/>
            <person name="Birol I."/>
            <person name="Holt R.A."/>
            <person name="Marra M.A."/>
            <person name="Hamelin R.C."/>
            <person name="Hirst M."/>
            <person name="Jones S.J.M."/>
            <person name="Bohlmann J."/>
            <person name="Breuil C."/>
        </authorList>
    </citation>
    <scope>NUCLEOTIDE SEQUENCE [LARGE SCALE GENOMIC DNA]</scope>
    <source>
        <strain evidence="8">kw1407 / UAMH 11150</strain>
    </source>
</reference>
<evidence type="ECO:0000256" key="2">
    <source>
        <dbReference type="ARBA" id="ARBA00007401"/>
    </source>
</evidence>
<comment type="similarity">
    <text evidence="2">Belongs to the glycosyl hydrolase 2 family.</text>
</comment>
<dbReference type="Gene3D" id="2.60.120.260">
    <property type="entry name" value="Galactose-binding domain-like"/>
    <property type="match status" value="1"/>
</dbReference>
<dbReference type="EMBL" id="GL629742">
    <property type="protein sequence ID" value="EFX05191.1"/>
    <property type="molecule type" value="Genomic_DNA"/>
</dbReference>
<keyword evidence="8" id="KW-1185">Reference proteome</keyword>
<dbReference type="InParanoid" id="F0XAV0"/>
<gene>
    <name evidence="7" type="ORF">CMQ_5483</name>
</gene>
<evidence type="ECO:0000313" key="8">
    <source>
        <dbReference type="Proteomes" id="UP000007796"/>
    </source>
</evidence>
<keyword evidence="5" id="KW-0326">Glycosidase</keyword>
<name>F0XAV0_GROCL</name>
<dbReference type="STRING" id="655863.F0XAV0"/>
<proteinExistence type="inferred from homology"/>
<accession>F0XAV0</accession>
<evidence type="ECO:0000256" key="4">
    <source>
        <dbReference type="ARBA" id="ARBA00022801"/>
    </source>
</evidence>
<organism evidence="8">
    <name type="scientific">Grosmannia clavigera (strain kw1407 / UAMH 11150)</name>
    <name type="common">Blue stain fungus</name>
    <name type="synonym">Graphiocladiella clavigera</name>
    <dbReference type="NCBI Taxonomy" id="655863"/>
    <lineage>
        <taxon>Eukaryota</taxon>
        <taxon>Fungi</taxon>
        <taxon>Dikarya</taxon>
        <taxon>Ascomycota</taxon>
        <taxon>Pezizomycotina</taxon>
        <taxon>Sordariomycetes</taxon>
        <taxon>Sordariomycetidae</taxon>
        <taxon>Ophiostomatales</taxon>
        <taxon>Ophiostomataceae</taxon>
        <taxon>Leptographium</taxon>
    </lineage>
</organism>
<evidence type="ECO:0000256" key="1">
    <source>
        <dbReference type="ARBA" id="ARBA00001412"/>
    </source>
</evidence>
<dbReference type="GO" id="GO:0004565">
    <property type="term" value="F:beta-galactosidase activity"/>
    <property type="evidence" value="ECO:0007669"/>
    <property type="project" value="UniProtKB-EC"/>
</dbReference>
<sequence>MHGYDAPIYTNVTYPITVNPPFVPTENPTGCYSLTFNVDESWLQEGQTRIIFDGVNSAFHLWCNGRWDGYCQDSLLPSEFDLSAFLRAGENRLAVMVLRWSDGSYLED</sequence>
<dbReference type="Proteomes" id="UP000007796">
    <property type="component" value="Unassembled WGS sequence"/>
</dbReference>
<dbReference type="HOGENOM" id="CLU_2197264_0_0_1"/>
<keyword evidence="4" id="KW-0378">Hydrolase</keyword>
<evidence type="ECO:0000256" key="3">
    <source>
        <dbReference type="ARBA" id="ARBA00012756"/>
    </source>
</evidence>
<dbReference type="EC" id="3.2.1.23" evidence="3"/>
<dbReference type="PANTHER" id="PTHR46323:SF2">
    <property type="entry name" value="BETA-GALACTOSIDASE"/>
    <property type="match status" value="1"/>
</dbReference>
<feature type="domain" description="Glycosyl hydrolases family 2 sugar binding" evidence="6">
    <location>
        <begin position="1"/>
        <end position="108"/>
    </location>
</feature>
<dbReference type="GO" id="GO:0009341">
    <property type="term" value="C:beta-galactosidase complex"/>
    <property type="evidence" value="ECO:0007669"/>
    <property type="project" value="TreeGrafter"/>
</dbReference>
<evidence type="ECO:0000313" key="7">
    <source>
        <dbReference type="EMBL" id="EFX05191.1"/>
    </source>
</evidence>
<dbReference type="OrthoDB" id="408320at2759"/>
<evidence type="ECO:0000259" key="6">
    <source>
        <dbReference type="Pfam" id="PF02837"/>
    </source>
</evidence>
<evidence type="ECO:0000256" key="5">
    <source>
        <dbReference type="ARBA" id="ARBA00023295"/>
    </source>
</evidence>
<dbReference type="eggNOG" id="KOG2024">
    <property type="taxonomic scope" value="Eukaryota"/>
</dbReference>
<comment type="catalytic activity">
    <reaction evidence="1">
        <text>Hydrolysis of terminal non-reducing beta-D-galactose residues in beta-D-galactosides.</text>
        <dbReference type="EC" id="3.2.1.23"/>
    </reaction>
</comment>
<dbReference type="InterPro" id="IPR006104">
    <property type="entry name" value="Glyco_hydro_2_N"/>
</dbReference>
<dbReference type="InterPro" id="IPR008979">
    <property type="entry name" value="Galactose-bd-like_sf"/>
</dbReference>
<dbReference type="Pfam" id="PF02837">
    <property type="entry name" value="Glyco_hydro_2_N"/>
    <property type="match status" value="1"/>
</dbReference>
<dbReference type="AlphaFoldDB" id="F0XAV0"/>
<dbReference type="GO" id="GO:0005990">
    <property type="term" value="P:lactose catabolic process"/>
    <property type="evidence" value="ECO:0007669"/>
    <property type="project" value="TreeGrafter"/>
</dbReference>